<sequence>MFCVGNYLNKRNVSLVIKQKIFAQSISFVIKIILPDTMKL</sequence>
<accession>A0A2H4TPR0</accession>
<name>A0A2H4TPR0_ECOLX</name>
<dbReference type="Proteomes" id="UP000236551">
    <property type="component" value="Chromosome"/>
</dbReference>
<gene>
    <name evidence="1" type="ORF">CV83915_01193</name>
</gene>
<protein>
    <submittedName>
        <fullName evidence="1">Uncharacterized protein</fullName>
    </submittedName>
</protein>
<reference evidence="1 2" key="1">
    <citation type="submission" date="2017-11" db="EMBL/GenBank/DDBJ databases">
        <title>Escherichia coli CV839-15 Genome sequencing and assembly.</title>
        <authorList>
            <person name="Li Z."/>
            <person name="Song N."/>
            <person name="Li W."/>
            <person name="Philip H.R."/>
            <person name="Bu Z."/>
            <person name="Siguo L."/>
        </authorList>
    </citation>
    <scope>NUCLEOTIDE SEQUENCE [LARGE SCALE GENOMIC DNA]</scope>
    <source>
        <strain evidence="1 2">CV839-15</strain>
    </source>
</reference>
<proteinExistence type="predicted"/>
<evidence type="ECO:0000313" key="2">
    <source>
        <dbReference type="Proteomes" id="UP000236551"/>
    </source>
</evidence>
<dbReference type="AlphaFoldDB" id="A0A2H4TPR0"/>
<dbReference type="EMBL" id="CP024978">
    <property type="protein sequence ID" value="ATZ31548.1"/>
    <property type="molecule type" value="Genomic_DNA"/>
</dbReference>
<organism evidence="1 2">
    <name type="scientific">Escherichia coli</name>
    <dbReference type="NCBI Taxonomy" id="562"/>
    <lineage>
        <taxon>Bacteria</taxon>
        <taxon>Pseudomonadati</taxon>
        <taxon>Pseudomonadota</taxon>
        <taxon>Gammaproteobacteria</taxon>
        <taxon>Enterobacterales</taxon>
        <taxon>Enterobacteriaceae</taxon>
        <taxon>Escherichia</taxon>
    </lineage>
</organism>
<evidence type="ECO:0000313" key="1">
    <source>
        <dbReference type="EMBL" id="ATZ31548.1"/>
    </source>
</evidence>